<sequence length="277" mass="30119">MKFTATALGLAAAIATFGSVDAGLSSCSKDIALKLTNIYENGNTAFHYDYCENINDGRGYTAGIAGFCTGTSDAWVVLQQYHKLTGGKDAFSKYDAVMKKLDQSGSGSTSGLDGYCSVWSKLGKSDAKFRSAQDTVRDEMYYNPSQKLADKLGAQLDVTRAQLYDTTIQHGEGSDPDSVGSLIKKTSASFKADAKGSSGSTLKINGHSVDEIVWLNKFLEVRIADLKNPHNKETQKEWSESVTRVKSYQYVVAQKQYKWGNSIKALNNDGKTTTVKC</sequence>
<dbReference type="Proteomes" id="UP001150603">
    <property type="component" value="Unassembled WGS sequence"/>
</dbReference>
<organism evidence="1 2">
    <name type="scientific">Linderina macrospora</name>
    <dbReference type="NCBI Taxonomy" id="4868"/>
    <lineage>
        <taxon>Eukaryota</taxon>
        <taxon>Fungi</taxon>
        <taxon>Fungi incertae sedis</taxon>
        <taxon>Zoopagomycota</taxon>
        <taxon>Kickxellomycotina</taxon>
        <taxon>Kickxellomycetes</taxon>
        <taxon>Kickxellales</taxon>
        <taxon>Kickxellaceae</taxon>
        <taxon>Linderina</taxon>
    </lineage>
</organism>
<reference evidence="1" key="1">
    <citation type="submission" date="2022-07" db="EMBL/GenBank/DDBJ databases">
        <title>Phylogenomic reconstructions and comparative analyses of Kickxellomycotina fungi.</title>
        <authorList>
            <person name="Reynolds N.K."/>
            <person name="Stajich J.E."/>
            <person name="Barry K."/>
            <person name="Grigoriev I.V."/>
            <person name="Crous P."/>
            <person name="Smith M.E."/>
        </authorList>
    </citation>
    <scope>NUCLEOTIDE SEQUENCE</scope>
    <source>
        <strain evidence="1">NRRL 5244</strain>
    </source>
</reference>
<dbReference type="EMBL" id="JANBPW010002885">
    <property type="protein sequence ID" value="KAJ1939324.1"/>
    <property type="molecule type" value="Genomic_DNA"/>
</dbReference>
<accession>A0ACC1J6D4</accession>
<evidence type="ECO:0000313" key="2">
    <source>
        <dbReference type="Proteomes" id="UP001150603"/>
    </source>
</evidence>
<protein>
    <submittedName>
        <fullName evidence="1">Uncharacterized protein</fullName>
    </submittedName>
</protein>
<keyword evidence="2" id="KW-1185">Reference proteome</keyword>
<gene>
    <name evidence="1" type="ORF">FBU59_004163</name>
</gene>
<proteinExistence type="predicted"/>
<comment type="caution">
    <text evidence="1">The sequence shown here is derived from an EMBL/GenBank/DDBJ whole genome shotgun (WGS) entry which is preliminary data.</text>
</comment>
<evidence type="ECO:0000313" key="1">
    <source>
        <dbReference type="EMBL" id="KAJ1939324.1"/>
    </source>
</evidence>
<name>A0ACC1J6D4_9FUNG</name>